<dbReference type="InterPro" id="IPR050116">
    <property type="entry name" value="DNA_polymerase-Y"/>
</dbReference>
<dbReference type="Gene3D" id="3.40.1170.60">
    <property type="match status" value="1"/>
</dbReference>
<dbReference type="GO" id="GO:0042276">
    <property type="term" value="P:error-prone translesion synthesis"/>
    <property type="evidence" value="ECO:0007669"/>
    <property type="project" value="TreeGrafter"/>
</dbReference>
<dbReference type="GO" id="GO:0003887">
    <property type="term" value="F:DNA-directed DNA polymerase activity"/>
    <property type="evidence" value="ECO:0007669"/>
    <property type="project" value="UniProtKB-EC"/>
</dbReference>
<dbReference type="EMBL" id="CP025255">
    <property type="protein sequence ID" value="AUF34822.1"/>
    <property type="molecule type" value="Genomic_DNA"/>
</dbReference>
<keyword evidence="7" id="KW-0614">Plasmid</keyword>
<dbReference type="EC" id="2.7.7.7" evidence="7"/>
<dbReference type="PANTHER" id="PTHR11076:SF34">
    <property type="entry name" value="PROTEIN UMUC"/>
    <property type="match status" value="1"/>
</dbReference>
<dbReference type="PANTHER" id="PTHR11076">
    <property type="entry name" value="DNA REPAIR POLYMERASE UMUC / TRANSFERASE FAMILY MEMBER"/>
    <property type="match status" value="1"/>
</dbReference>
<keyword evidence="4" id="KW-0234">DNA repair</keyword>
<dbReference type="InterPro" id="IPR017961">
    <property type="entry name" value="DNA_pol_Y-fam_little_finger"/>
</dbReference>
<accession>A0A2H4YPN8</accession>
<keyword evidence="3" id="KW-0741">SOS mutagenesis</keyword>
<reference evidence="7" key="2">
    <citation type="submission" date="2017-12" db="EMBL/GenBank/DDBJ databases">
        <authorList>
            <person name="Hurst M.R.H."/>
        </authorList>
    </citation>
    <scope>NUCLEOTIDE SEQUENCE</scope>
    <source>
        <strain evidence="7">CDC 2010K-2159</strain>
        <plasmid evidence="7">pSNE1-2010K-2159</plasmid>
    </source>
</reference>
<keyword evidence="5" id="KW-0742">SOS response</keyword>
<dbReference type="GO" id="GO:0006281">
    <property type="term" value="P:DNA repair"/>
    <property type="evidence" value="ECO:0007669"/>
    <property type="project" value="UniProtKB-KW"/>
</dbReference>
<dbReference type="Pfam" id="PF11799">
    <property type="entry name" value="IMS_C"/>
    <property type="match status" value="1"/>
</dbReference>
<evidence type="ECO:0000313" key="7">
    <source>
        <dbReference type="EMBL" id="AUF34822.1"/>
    </source>
</evidence>
<protein>
    <submittedName>
        <fullName evidence="7">DNA polymerase V subunit UmuC</fullName>
        <ecNumber evidence="7">2.7.7.7</ecNumber>
    </submittedName>
</protein>
<dbReference type="InterPro" id="IPR043128">
    <property type="entry name" value="Rev_trsase/Diguanyl_cyclase"/>
</dbReference>
<proteinExistence type="inferred from homology"/>
<dbReference type="GO" id="GO:0005829">
    <property type="term" value="C:cytosol"/>
    <property type="evidence" value="ECO:0007669"/>
    <property type="project" value="TreeGrafter"/>
</dbReference>
<keyword evidence="2" id="KW-0227">DNA damage</keyword>
<dbReference type="SUPFAM" id="SSF56672">
    <property type="entry name" value="DNA/RNA polymerases"/>
    <property type="match status" value="1"/>
</dbReference>
<evidence type="ECO:0000256" key="2">
    <source>
        <dbReference type="ARBA" id="ARBA00022763"/>
    </source>
</evidence>
<dbReference type="RefSeq" id="WP_168445496.1">
    <property type="nucleotide sequence ID" value="NZ_CP025255.1"/>
</dbReference>
<dbReference type="InterPro" id="IPR025188">
    <property type="entry name" value="DUF4113"/>
</dbReference>
<evidence type="ECO:0000259" key="6">
    <source>
        <dbReference type="PROSITE" id="PS50173"/>
    </source>
</evidence>
<dbReference type="SUPFAM" id="SSF100879">
    <property type="entry name" value="Lesion bypass DNA polymerase (Y-family), little finger domain"/>
    <property type="match status" value="1"/>
</dbReference>
<dbReference type="Gene3D" id="3.30.70.270">
    <property type="match status" value="1"/>
</dbReference>
<feature type="domain" description="UmuC" evidence="6">
    <location>
        <begin position="2"/>
        <end position="189"/>
    </location>
</feature>
<dbReference type="AlphaFoldDB" id="A0A2H4YPN8"/>
<evidence type="ECO:0000256" key="4">
    <source>
        <dbReference type="ARBA" id="ARBA00023204"/>
    </source>
</evidence>
<dbReference type="GO" id="GO:0009432">
    <property type="term" value="P:SOS response"/>
    <property type="evidence" value="ECO:0007669"/>
    <property type="project" value="UniProtKB-KW"/>
</dbReference>
<dbReference type="InterPro" id="IPR001126">
    <property type="entry name" value="UmuC"/>
</dbReference>
<dbReference type="Pfam" id="PF13438">
    <property type="entry name" value="DUF4113"/>
    <property type="match status" value="1"/>
</dbReference>
<dbReference type="Gene3D" id="1.10.150.20">
    <property type="entry name" value="5' to 3' exonuclease, C-terminal subdomain"/>
    <property type="match status" value="1"/>
</dbReference>
<dbReference type="Gene3D" id="3.30.1490.100">
    <property type="entry name" value="DNA polymerase, Y-family, little finger domain"/>
    <property type="match status" value="1"/>
</dbReference>
<comment type="similarity">
    <text evidence="1">Belongs to the DNA polymerase type-Y family.</text>
</comment>
<evidence type="ECO:0000256" key="3">
    <source>
        <dbReference type="ARBA" id="ARBA00023199"/>
    </source>
</evidence>
<keyword evidence="7" id="KW-0548">Nucleotidyltransferase</keyword>
<reference evidence="7" key="1">
    <citation type="journal article" date="2016" name="Genome Announc.">
        <title>Chromosome and Plasmids of the Tick-Borne Relapsing Fever Agent Borrelia hermsii.</title>
        <authorList>
            <person name="Barbour A.G."/>
        </authorList>
    </citation>
    <scope>NUCLEOTIDE SEQUENCE</scope>
    <source>
        <strain evidence="7">CDC 2010K-2159</strain>
        <plasmid evidence="7">pSNE1-2010K-2159</plasmid>
    </source>
</reference>
<dbReference type="PROSITE" id="PS50173">
    <property type="entry name" value="UMUC"/>
    <property type="match status" value="1"/>
</dbReference>
<keyword evidence="7" id="KW-0808">Transferase</keyword>
<evidence type="ECO:0000256" key="5">
    <source>
        <dbReference type="ARBA" id="ARBA00023236"/>
    </source>
</evidence>
<dbReference type="CDD" id="cd01700">
    <property type="entry name" value="PolY_Pol_V_umuC"/>
    <property type="match status" value="1"/>
</dbReference>
<organism evidence="7">
    <name type="scientific">Salmonella enterica subsp. enterica serovar Newport str. CDC 2010K-2159</name>
    <dbReference type="NCBI Taxonomy" id="1454627"/>
    <lineage>
        <taxon>Bacteria</taxon>
        <taxon>Pseudomonadati</taxon>
        <taxon>Pseudomonadota</taxon>
        <taxon>Gammaproteobacteria</taxon>
        <taxon>Enterobacterales</taxon>
        <taxon>Enterobacteriaceae</taxon>
        <taxon>Salmonella</taxon>
    </lineage>
</organism>
<dbReference type="GO" id="GO:0003684">
    <property type="term" value="F:damaged DNA binding"/>
    <property type="evidence" value="ECO:0007669"/>
    <property type="project" value="InterPro"/>
</dbReference>
<dbReference type="NCBIfam" id="NF002955">
    <property type="entry name" value="PRK03609.1"/>
    <property type="match status" value="1"/>
</dbReference>
<name>A0A2H4YPN8_SALNE</name>
<dbReference type="InterPro" id="IPR043502">
    <property type="entry name" value="DNA/RNA_pol_sf"/>
</dbReference>
<evidence type="ECO:0000256" key="1">
    <source>
        <dbReference type="ARBA" id="ARBA00010945"/>
    </source>
</evidence>
<sequence>MYALADVNSFYASCEKVFRPDLRNKPVVFLSNNDGCVIARSPEAKRLGIKMGVPWFQLKMTQFPEPVITFSSNYELYASMSNRVMSHLEELAPRVEQYSIDEMFLDVSGIDSCIDFEDFGRQLREHVRNGTGLTIGVGMGPTKTLAKSAQWASKEWPQFGGVLALTTGNPRRTEKLLSLQPVEEIWGVGRRISRKLSTMGITTALQLARANPAFIRKNFNVVLERTVRELNGVSCISLEEAPSPKQQIICSRSFGERVTTYEALRQAICQHAERAAEKLRGERQFCRHIAVFVKTSPFAVNEAYYGNVASEKLLLPTRDTRDIISAAVKALDSIWLDGHRYAKAGVMLNDFTPSGVSQLNLFDEEQPRAQSDELMKVLDRINHSGKGKIWFAGRGIAPEWQMKRDMLSPAYTTRWSDIPVALL</sequence>
<dbReference type="Pfam" id="PF00817">
    <property type="entry name" value="IMS"/>
    <property type="match status" value="1"/>
</dbReference>
<dbReference type="InterPro" id="IPR036775">
    <property type="entry name" value="DNA_pol_Y-fam_lit_finger_sf"/>
</dbReference>
<gene>
    <name evidence="7" type="ORF">AW90_49925</name>
</gene>
<geneLocation type="plasmid" evidence="7">
    <name>pSNE1-2010K-2159</name>
</geneLocation>